<protein>
    <submittedName>
        <fullName evidence="4">Glycosyltransferase involved in cell wall biosynthesis</fullName>
    </submittedName>
</protein>
<reference evidence="4 5" key="1">
    <citation type="submission" date="2019-03" db="EMBL/GenBank/DDBJ databases">
        <title>Genomic Encyclopedia of Archaeal and Bacterial Type Strains, Phase II (KMG-II): from individual species to whole genera.</title>
        <authorList>
            <person name="Goeker M."/>
        </authorList>
    </citation>
    <scope>NUCLEOTIDE SEQUENCE [LARGE SCALE GENOMIC DNA]</scope>
    <source>
        <strain evidence="4 5">DSM 19034</strain>
    </source>
</reference>
<evidence type="ECO:0000313" key="5">
    <source>
        <dbReference type="Proteomes" id="UP000295499"/>
    </source>
</evidence>
<dbReference type="Pfam" id="PF13439">
    <property type="entry name" value="Glyco_transf_4"/>
    <property type="match status" value="1"/>
</dbReference>
<gene>
    <name evidence="4" type="ORF">CLV32_2531</name>
</gene>
<dbReference type="PANTHER" id="PTHR46401:SF2">
    <property type="entry name" value="GLYCOSYLTRANSFERASE WBBK-RELATED"/>
    <property type="match status" value="1"/>
</dbReference>
<name>A0A4R6IHD4_9SPHI</name>
<accession>A0A4R6IHD4</accession>
<dbReference type="GO" id="GO:0016757">
    <property type="term" value="F:glycosyltransferase activity"/>
    <property type="evidence" value="ECO:0007669"/>
    <property type="project" value="InterPro"/>
</dbReference>
<dbReference type="AlphaFoldDB" id="A0A4R6IHD4"/>
<organism evidence="4 5">
    <name type="scientific">Pedobacter duraquae</name>
    <dbReference type="NCBI Taxonomy" id="425511"/>
    <lineage>
        <taxon>Bacteria</taxon>
        <taxon>Pseudomonadati</taxon>
        <taxon>Bacteroidota</taxon>
        <taxon>Sphingobacteriia</taxon>
        <taxon>Sphingobacteriales</taxon>
        <taxon>Sphingobacteriaceae</taxon>
        <taxon>Pedobacter</taxon>
    </lineage>
</organism>
<dbReference type="SUPFAM" id="SSF53756">
    <property type="entry name" value="UDP-Glycosyltransferase/glycogen phosphorylase"/>
    <property type="match status" value="1"/>
</dbReference>
<dbReference type="RefSeq" id="WP_133555923.1">
    <property type="nucleotide sequence ID" value="NZ_SNWM01000003.1"/>
</dbReference>
<keyword evidence="5" id="KW-1185">Reference proteome</keyword>
<dbReference type="Proteomes" id="UP000295499">
    <property type="component" value="Unassembled WGS sequence"/>
</dbReference>
<dbReference type="InterPro" id="IPR028098">
    <property type="entry name" value="Glyco_trans_4-like_N"/>
</dbReference>
<dbReference type="EMBL" id="SNWM01000003">
    <property type="protein sequence ID" value="TDO21426.1"/>
    <property type="molecule type" value="Genomic_DNA"/>
</dbReference>
<feature type="domain" description="Glycosyl transferase family 1" evidence="2">
    <location>
        <begin position="175"/>
        <end position="292"/>
    </location>
</feature>
<evidence type="ECO:0000259" key="3">
    <source>
        <dbReference type="Pfam" id="PF13439"/>
    </source>
</evidence>
<dbReference type="GO" id="GO:0009103">
    <property type="term" value="P:lipopolysaccharide biosynthetic process"/>
    <property type="evidence" value="ECO:0007669"/>
    <property type="project" value="TreeGrafter"/>
</dbReference>
<evidence type="ECO:0000259" key="2">
    <source>
        <dbReference type="Pfam" id="PF00534"/>
    </source>
</evidence>
<evidence type="ECO:0000313" key="4">
    <source>
        <dbReference type="EMBL" id="TDO21426.1"/>
    </source>
</evidence>
<dbReference type="CDD" id="cd03809">
    <property type="entry name" value="GT4_MtfB-like"/>
    <property type="match status" value="1"/>
</dbReference>
<dbReference type="Pfam" id="PF00534">
    <property type="entry name" value="Glycos_transf_1"/>
    <property type="match status" value="1"/>
</dbReference>
<evidence type="ECO:0000256" key="1">
    <source>
        <dbReference type="ARBA" id="ARBA00022679"/>
    </source>
</evidence>
<sequence>MEVILDCERMKYPYTGLFEYCQQLGLALLETKGNTDQIDIYLQKKDQHYFPADIKFLTQKSLHKFVFPSLPKQADIWHATHQTSWYMPPSGRKIKRVLTIHDLNFLYEDKSEAKRAAWLKKHQRNIDLADHLVAISEFTKNDVLKHLNVNKPITVIYNGCKVAIFPDYEKPTYHPKQPFLFSIGTVNAKKNFHVLPCLIKDQHLELIIAGKADGDYSKNIMDEARKYGVADQVKILGAVSNEDKYWYYKNCRAFVFPSIAEGFGIPVIEAMTFGKPVFLSTATCLPEIGGKHAWYFNSFTAEAMRQVFAAGMAEYEATNPTAAIIAHAKKFNWINTAREYWKVYQSLV</sequence>
<feature type="domain" description="Glycosyltransferase subfamily 4-like N-terminal" evidence="3">
    <location>
        <begin position="73"/>
        <end position="160"/>
    </location>
</feature>
<dbReference type="PANTHER" id="PTHR46401">
    <property type="entry name" value="GLYCOSYLTRANSFERASE WBBK-RELATED"/>
    <property type="match status" value="1"/>
</dbReference>
<dbReference type="Gene3D" id="3.40.50.2000">
    <property type="entry name" value="Glycogen Phosphorylase B"/>
    <property type="match status" value="2"/>
</dbReference>
<dbReference type="OrthoDB" id="9801609at2"/>
<comment type="caution">
    <text evidence="4">The sequence shown here is derived from an EMBL/GenBank/DDBJ whole genome shotgun (WGS) entry which is preliminary data.</text>
</comment>
<proteinExistence type="predicted"/>
<dbReference type="InterPro" id="IPR001296">
    <property type="entry name" value="Glyco_trans_1"/>
</dbReference>
<keyword evidence="1 4" id="KW-0808">Transferase</keyword>